<dbReference type="PROSITE" id="PS50110">
    <property type="entry name" value="RESPONSE_REGULATORY"/>
    <property type="match status" value="1"/>
</dbReference>
<dbReference type="InterPro" id="IPR001867">
    <property type="entry name" value="OmpR/PhoB-type_DNA-bd"/>
</dbReference>
<comment type="similarity">
    <text evidence="1">Belongs to the AfsR/DnrI/RedD regulatory family.</text>
</comment>
<accession>A0ABP3HUN8</accession>
<evidence type="ECO:0000256" key="4">
    <source>
        <dbReference type="ARBA" id="ARBA00023015"/>
    </source>
</evidence>
<proteinExistence type="inferred from homology"/>
<dbReference type="SUPFAM" id="SSF52172">
    <property type="entry name" value="CheY-like"/>
    <property type="match status" value="1"/>
</dbReference>
<dbReference type="Gene3D" id="3.40.50.2300">
    <property type="match status" value="1"/>
</dbReference>
<evidence type="ECO:0000313" key="9">
    <source>
        <dbReference type="EMBL" id="GAA0381213.1"/>
    </source>
</evidence>
<sequence>MRAILVDDERLALRQLKQMLERDVDGVEVIAMFSNPNEVIDGVLRHRPDVVFLDIHMPGVNGLNLARQIQSNVPNTEIVFVTAYDQYAVQAFDLYALDYIMKPIQTNRLQQSIFRLREKLNLKDTRRIQDSEAPYICCFNQIQFKAPGREVQTGKWRTSKAQELFAYLLYNRERAIQRSALLDFLWPDLEEGKAARQLYSTIYQIRQTLKNCGMEMITIHGGVLETGYRLDIGEARIDVEEWEYAMKQLKPLDMQTVEEYEKVMDLFKGDYLGNYDYIWAEHERERLRLMWLYHMRKLSDFYEQKGMLNKAVQVNHHVQQLLLDEEDSYFSLMKLYDAIGDKLRVEEQFTLLKARIERELESTVKANITQWYDQWRLKMSEC</sequence>
<protein>
    <submittedName>
        <fullName evidence="9">Response regulator</fullName>
    </submittedName>
</protein>
<keyword evidence="4" id="KW-0805">Transcription regulation</keyword>
<dbReference type="RefSeq" id="WP_343858375.1">
    <property type="nucleotide sequence ID" value="NZ_BAAACX010000007.1"/>
</dbReference>
<dbReference type="Gene3D" id="1.10.10.10">
    <property type="entry name" value="Winged helix-like DNA-binding domain superfamily/Winged helix DNA-binding domain"/>
    <property type="match status" value="1"/>
</dbReference>
<dbReference type="SUPFAM" id="SSF48452">
    <property type="entry name" value="TPR-like"/>
    <property type="match status" value="1"/>
</dbReference>
<evidence type="ECO:0000259" key="8">
    <source>
        <dbReference type="PROSITE" id="PS50110"/>
    </source>
</evidence>
<comment type="caution">
    <text evidence="9">The sequence shown here is derived from an EMBL/GenBank/DDBJ whole genome shotgun (WGS) entry which is preliminary data.</text>
</comment>
<dbReference type="InterPro" id="IPR036388">
    <property type="entry name" value="WH-like_DNA-bd_sf"/>
</dbReference>
<dbReference type="InterPro" id="IPR011990">
    <property type="entry name" value="TPR-like_helical_dom_sf"/>
</dbReference>
<dbReference type="InterPro" id="IPR001789">
    <property type="entry name" value="Sig_transdc_resp-reg_receiver"/>
</dbReference>
<feature type="domain" description="Response regulatory" evidence="8">
    <location>
        <begin position="2"/>
        <end position="117"/>
    </location>
</feature>
<evidence type="ECO:0000256" key="7">
    <source>
        <dbReference type="PROSITE-ProRule" id="PRU00169"/>
    </source>
</evidence>
<evidence type="ECO:0000256" key="1">
    <source>
        <dbReference type="ARBA" id="ARBA00005820"/>
    </source>
</evidence>
<dbReference type="SMART" id="SM00862">
    <property type="entry name" value="Trans_reg_C"/>
    <property type="match status" value="1"/>
</dbReference>
<keyword evidence="2 7" id="KW-0597">Phosphoprotein</keyword>
<gene>
    <name evidence="9" type="ORF">GCM10008933_10440</name>
</gene>
<keyword evidence="10" id="KW-1185">Reference proteome</keyword>
<feature type="modified residue" description="4-aspartylphosphate" evidence="7">
    <location>
        <position position="54"/>
    </location>
</feature>
<dbReference type="InterPro" id="IPR005158">
    <property type="entry name" value="BTAD"/>
</dbReference>
<dbReference type="SUPFAM" id="SSF46894">
    <property type="entry name" value="C-terminal effector domain of the bipartite response regulators"/>
    <property type="match status" value="1"/>
</dbReference>
<keyword evidence="5" id="KW-0238">DNA-binding</keyword>
<dbReference type="InterPro" id="IPR039420">
    <property type="entry name" value="WalR-like"/>
</dbReference>
<evidence type="ECO:0000313" key="10">
    <source>
        <dbReference type="Proteomes" id="UP001500340"/>
    </source>
</evidence>
<organism evidence="9 10">
    <name type="scientific">Paenibacillus motobuensis</name>
    <dbReference type="NCBI Taxonomy" id="295324"/>
    <lineage>
        <taxon>Bacteria</taxon>
        <taxon>Bacillati</taxon>
        <taxon>Bacillota</taxon>
        <taxon>Bacilli</taxon>
        <taxon>Bacillales</taxon>
        <taxon>Paenibacillaceae</taxon>
        <taxon>Paenibacillus</taxon>
    </lineage>
</organism>
<evidence type="ECO:0000256" key="6">
    <source>
        <dbReference type="ARBA" id="ARBA00023163"/>
    </source>
</evidence>
<dbReference type="SMART" id="SM01043">
    <property type="entry name" value="BTAD"/>
    <property type="match status" value="1"/>
</dbReference>
<reference evidence="10" key="1">
    <citation type="journal article" date="2019" name="Int. J. Syst. Evol. Microbiol.">
        <title>The Global Catalogue of Microorganisms (GCM) 10K type strain sequencing project: providing services to taxonomists for standard genome sequencing and annotation.</title>
        <authorList>
            <consortium name="The Broad Institute Genomics Platform"/>
            <consortium name="The Broad Institute Genome Sequencing Center for Infectious Disease"/>
            <person name="Wu L."/>
            <person name="Ma J."/>
        </authorList>
    </citation>
    <scope>NUCLEOTIDE SEQUENCE [LARGE SCALE GENOMIC DNA]</scope>
    <source>
        <strain evidence="10">JCM 12774</strain>
    </source>
</reference>
<dbReference type="InterPro" id="IPR011006">
    <property type="entry name" value="CheY-like_superfamily"/>
</dbReference>
<keyword evidence="6" id="KW-0804">Transcription</keyword>
<dbReference type="PANTHER" id="PTHR48111">
    <property type="entry name" value="REGULATOR OF RPOS"/>
    <property type="match status" value="1"/>
</dbReference>
<evidence type="ECO:0000256" key="2">
    <source>
        <dbReference type="ARBA" id="ARBA00022553"/>
    </source>
</evidence>
<dbReference type="EMBL" id="BAAACX010000007">
    <property type="protein sequence ID" value="GAA0381213.1"/>
    <property type="molecule type" value="Genomic_DNA"/>
</dbReference>
<dbReference type="SMART" id="SM00448">
    <property type="entry name" value="REC"/>
    <property type="match status" value="1"/>
</dbReference>
<keyword evidence="3" id="KW-0902">Two-component regulatory system</keyword>
<dbReference type="Gene3D" id="1.25.40.10">
    <property type="entry name" value="Tetratricopeptide repeat domain"/>
    <property type="match status" value="1"/>
</dbReference>
<dbReference type="Pfam" id="PF00072">
    <property type="entry name" value="Response_reg"/>
    <property type="match status" value="1"/>
</dbReference>
<dbReference type="InterPro" id="IPR016032">
    <property type="entry name" value="Sig_transdc_resp-reg_C-effctor"/>
</dbReference>
<dbReference type="PANTHER" id="PTHR48111:SF69">
    <property type="entry name" value="RESPONSE REGULATOR RECEIVER"/>
    <property type="match status" value="1"/>
</dbReference>
<evidence type="ECO:0000256" key="5">
    <source>
        <dbReference type="ARBA" id="ARBA00023125"/>
    </source>
</evidence>
<dbReference type="Proteomes" id="UP001500340">
    <property type="component" value="Unassembled WGS sequence"/>
</dbReference>
<name>A0ABP3HUN8_9BACL</name>
<evidence type="ECO:0000256" key="3">
    <source>
        <dbReference type="ARBA" id="ARBA00023012"/>
    </source>
</evidence>